<reference evidence="1 2" key="1">
    <citation type="submission" date="2020-08" db="EMBL/GenBank/DDBJ databases">
        <authorList>
            <person name="Newling K."/>
            <person name="Davey J."/>
            <person name="Forrester S."/>
        </authorList>
    </citation>
    <scope>NUCLEOTIDE SEQUENCE [LARGE SCALE GENOMIC DNA]</scope>
    <source>
        <strain evidence="2">Crithidia deanei Carvalho (ATCC PRA-265)</strain>
    </source>
</reference>
<evidence type="ECO:0000313" key="1">
    <source>
        <dbReference type="EMBL" id="CAD2218577.1"/>
    </source>
</evidence>
<dbReference type="EMBL" id="LR877155">
    <property type="protein sequence ID" value="CAD2218577.1"/>
    <property type="molecule type" value="Genomic_DNA"/>
</dbReference>
<name>A0A7G2CHP0_9TRYP</name>
<dbReference type="VEuPathDB" id="TriTrypDB:ADEAN_000606800"/>
<dbReference type="Proteomes" id="UP000515908">
    <property type="component" value="Chromosome 11"/>
</dbReference>
<sequence length="221" mass="24913">MMQQHVEHTVLTPQCERVELKVKAVKLMEKSFQLHTKYLQCRVTSDFLPACTVKQSAASGGVSMRHVERSPTAINVDHSSGCLRIPVLQAEIHMNTSKAHYVITPVSKKHAEQLRRQTLVDSGALGISSHPHSVYFVDLADLQYDGNIRRLALRSKEDGSLVMSSLLLVDSTETVRRPVHRVFLLPEFDESAGSGQILYEMIELNIEEKVKSTPKRERPEE</sequence>
<dbReference type="AlphaFoldDB" id="A0A7G2CHP0"/>
<protein>
    <submittedName>
        <fullName evidence="1">Uncharacterized protein</fullName>
    </submittedName>
</protein>
<accession>A0A7G2CHP0</accession>
<evidence type="ECO:0000313" key="2">
    <source>
        <dbReference type="Proteomes" id="UP000515908"/>
    </source>
</evidence>
<organism evidence="1 2">
    <name type="scientific">Angomonas deanei</name>
    <dbReference type="NCBI Taxonomy" id="59799"/>
    <lineage>
        <taxon>Eukaryota</taxon>
        <taxon>Discoba</taxon>
        <taxon>Euglenozoa</taxon>
        <taxon>Kinetoplastea</taxon>
        <taxon>Metakinetoplastina</taxon>
        <taxon>Trypanosomatida</taxon>
        <taxon>Trypanosomatidae</taxon>
        <taxon>Strigomonadinae</taxon>
        <taxon>Angomonas</taxon>
    </lineage>
</organism>
<gene>
    <name evidence="1" type="ORF">ADEAN_000606800</name>
</gene>
<keyword evidence="2" id="KW-1185">Reference proteome</keyword>
<proteinExistence type="predicted"/>